<organism evidence="1 2">
    <name type="scientific">Euplotes crassus</name>
    <dbReference type="NCBI Taxonomy" id="5936"/>
    <lineage>
        <taxon>Eukaryota</taxon>
        <taxon>Sar</taxon>
        <taxon>Alveolata</taxon>
        <taxon>Ciliophora</taxon>
        <taxon>Intramacronucleata</taxon>
        <taxon>Spirotrichea</taxon>
        <taxon>Hypotrichia</taxon>
        <taxon>Euplotida</taxon>
        <taxon>Euplotidae</taxon>
        <taxon>Moneuplotes</taxon>
    </lineage>
</organism>
<comment type="caution">
    <text evidence="1">The sequence shown here is derived from an EMBL/GenBank/DDBJ whole genome shotgun (WGS) entry which is preliminary data.</text>
</comment>
<name>A0AAD1X845_EUPCR</name>
<sequence length="150" mass="17989">MEETKIRHHLFTTETPVIKVNDKGKSQRRKLRFTEDKMIVIKNKKNERRRTSYRDITGVSFTAASHTPQFVIHNKEGDLRFECEYNEDDPQSDLLVKLRYIHEFLLQWDPSHNVSFFSVKMSDLKIYHNTKKAYKRILLSFSQMYAEQCQ</sequence>
<dbReference type="Proteomes" id="UP001295684">
    <property type="component" value="Unassembled WGS sequence"/>
</dbReference>
<keyword evidence="2" id="KW-1185">Reference proteome</keyword>
<proteinExistence type="predicted"/>
<evidence type="ECO:0000313" key="1">
    <source>
        <dbReference type="EMBL" id="CAI2364409.1"/>
    </source>
</evidence>
<evidence type="ECO:0000313" key="2">
    <source>
        <dbReference type="Proteomes" id="UP001295684"/>
    </source>
</evidence>
<reference evidence="1" key="1">
    <citation type="submission" date="2023-07" db="EMBL/GenBank/DDBJ databases">
        <authorList>
            <consortium name="AG Swart"/>
            <person name="Singh M."/>
            <person name="Singh A."/>
            <person name="Seah K."/>
            <person name="Emmerich C."/>
        </authorList>
    </citation>
    <scope>NUCLEOTIDE SEQUENCE</scope>
    <source>
        <strain evidence="1">DP1</strain>
    </source>
</reference>
<dbReference type="EMBL" id="CAMPGE010005559">
    <property type="protein sequence ID" value="CAI2364409.1"/>
    <property type="molecule type" value="Genomic_DNA"/>
</dbReference>
<dbReference type="AlphaFoldDB" id="A0AAD1X845"/>
<protein>
    <submittedName>
        <fullName evidence="1">Uncharacterized protein</fullName>
    </submittedName>
</protein>
<gene>
    <name evidence="1" type="ORF">ECRASSUSDP1_LOCUS5752</name>
</gene>
<accession>A0AAD1X845</accession>